<dbReference type="RefSeq" id="WP_038591400.1">
    <property type="nucleotide sequence ID" value="NZ_CP009211.1"/>
</dbReference>
<dbReference type="STRING" id="156978.CIMIT_08025"/>
<dbReference type="EMBL" id="CP009211">
    <property type="protein sequence ID" value="AIJ33861.1"/>
    <property type="molecule type" value="Genomic_DNA"/>
</dbReference>
<evidence type="ECO:0000256" key="1">
    <source>
        <dbReference type="SAM" id="Phobius"/>
    </source>
</evidence>
<proteinExistence type="predicted"/>
<keyword evidence="4" id="KW-1185">Reference proteome</keyword>
<gene>
    <name evidence="2" type="ORF">CIMIT_08025</name>
    <name evidence="3" type="ORF">SAMEA4535761_01665</name>
</gene>
<feature type="transmembrane region" description="Helical" evidence="1">
    <location>
        <begin position="46"/>
        <end position="65"/>
    </location>
</feature>
<organism evidence="2 4">
    <name type="scientific">Corynebacterium imitans</name>
    <dbReference type="NCBI Taxonomy" id="156978"/>
    <lineage>
        <taxon>Bacteria</taxon>
        <taxon>Bacillati</taxon>
        <taxon>Actinomycetota</taxon>
        <taxon>Actinomycetes</taxon>
        <taxon>Mycobacteriales</taxon>
        <taxon>Corynebacteriaceae</taxon>
        <taxon>Corynebacterium</taxon>
    </lineage>
</organism>
<evidence type="ECO:0000313" key="3">
    <source>
        <dbReference type="EMBL" id="SNV76394.1"/>
    </source>
</evidence>
<dbReference type="Proteomes" id="UP000028780">
    <property type="component" value="Chromosome"/>
</dbReference>
<evidence type="ECO:0000313" key="5">
    <source>
        <dbReference type="Proteomes" id="UP000215374"/>
    </source>
</evidence>
<accession>A0A076NNN5</accession>
<dbReference type="eggNOG" id="ENOG5031JSC">
    <property type="taxonomic scope" value="Bacteria"/>
</dbReference>
<name>A0A076NNN5_9CORY</name>
<protein>
    <submittedName>
        <fullName evidence="3">Putative secreted protein</fullName>
    </submittedName>
</protein>
<keyword evidence="1" id="KW-0812">Transmembrane</keyword>
<dbReference type="HOGENOM" id="CLU_193596_0_0_11"/>
<evidence type="ECO:0000313" key="4">
    <source>
        <dbReference type="Proteomes" id="UP000028780"/>
    </source>
</evidence>
<reference evidence="3 5" key="2">
    <citation type="submission" date="2017-06" db="EMBL/GenBank/DDBJ databases">
        <authorList>
            <consortium name="Pathogen Informatics"/>
        </authorList>
    </citation>
    <scope>NUCLEOTIDE SEQUENCE [LARGE SCALE GENOMIC DNA]</scope>
    <source>
        <strain evidence="3 5">NCTC13015</strain>
    </source>
</reference>
<dbReference type="EMBL" id="LT906467">
    <property type="protein sequence ID" value="SNV76394.1"/>
    <property type="molecule type" value="Genomic_DNA"/>
</dbReference>
<evidence type="ECO:0000313" key="2">
    <source>
        <dbReference type="EMBL" id="AIJ33861.1"/>
    </source>
</evidence>
<dbReference type="Proteomes" id="UP000215374">
    <property type="component" value="Chromosome 1"/>
</dbReference>
<keyword evidence="1" id="KW-1133">Transmembrane helix</keyword>
<sequence length="77" mass="8345">MTMQPRPNNPIERRKQAVRTYSRNAVLWAGGGVVGGIALGLIFSSWAILALGLVVAVVGGVGNWMKIQKIVNHKDVY</sequence>
<keyword evidence="1" id="KW-0472">Membrane</keyword>
<dbReference type="AlphaFoldDB" id="A0A076NNN5"/>
<reference evidence="2 4" key="1">
    <citation type="submission" date="2014-08" db="EMBL/GenBank/DDBJ databases">
        <title>Complete genome sequence of Corynebacterium imitans DSM 44264, isolated from a five-month-old boy with suspected pharyngeal diphtheria.</title>
        <authorList>
            <person name="Mollmann S."/>
            <person name="Albersmeier A."/>
            <person name="Ruckert C."/>
            <person name="Tauch A."/>
        </authorList>
    </citation>
    <scope>NUCLEOTIDE SEQUENCE [LARGE SCALE GENOMIC DNA]</scope>
    <source>
        <strain evidence="2 4">DSM 44264</strain>
    </source>
</reference>
<dbReference type="KEGG" id="cii:CIMIT_08025"/>
<feature type="transmembrane region" description="Helical" evidence="1">
    <location>
        <begin position="21"/>
        <end position="40"/>
    </location>
</feature>